<sequence>MFSQDHIGETRAKSQQLCYVRTNDSPYCNDPQIHELLDKGRATVDKAERAKIYVAFVDRVLELSPLVYFMWREQSYAIRKGVTSYTNMLGYLAFQSG</sequence>
<dbReference type="EMBL" id="KY000029">
    <property type="protein sequence ID" value="ASK41522.1"/>
    <property type="molecule type" value="Genomic_DNA"/>
</dbReference>
<dbReference type="EMBL" id="KY000025">
    <property type="protein sequence ID" value="ASK40759.1"/>
    <property type="molecule type" value="Genomic_DNA"/>
</dbReference>
<organism evidence="1">
    <name type="scientific">Agrobacterium genomosp. 6</name>
    <dbReference type="NCBI Taxonomy" id="1183411"/>
    <lineage>
        <taxon>Bacteria</taxon>
        <taxon>Pseudomonadati</taxon>
        <taxon>Pseudomonadota</taxon>
        <taxon>Alphaproteobacteria</taxon>
        <taxon>Hyphomicrobiales</taxon>
        <taxon>Rhizobiaceae</taxon>
        <taxon>Rhizobium/Agrobacterium group</taxon>
        <taxon>Agrobacterium</taxon>
        <taxon>Agrobacterium tumefaciens complex</taxon>
    </lineage>
</organism>
<proteinExistence type="predicted"/>
<dbReference type="Gene3D" id="3.40.190.10">
    <property type="entry name" value="Periplasmic binding protein-like II"/>
    <property type="match status" value="1"/>
</dbReference>
<reference evidence="1" key="1">
    <citation type="submission" date="2016-10" db="EMBL/GenBank/DDBJ databases">
        <title>Agrobacterium Ti plasmids: Classification based on T-DNA and Vir regions organization.</title>
        <authorList>
            <person name="Nabi N."/>
            <person name="Vial L."/>
            <person name="Ben Hafsa A."/>
            <person name="Chapulliot D."/>
            <person name="Berard A."/>
            <person name="Chauveau A."/>
            <person name="Le Paslier M.-C."/>
            <person name="Harzallah Skhiri F."/>
            <person name="Brunel D."/>
            <person name="Nesme X."/>
            <person name="Chaouachi M."/>
        </authorList>
    </citation>
    <scope>NUCLEOTIDE SEQUENCE</scope>
    <source>
        <strain evidence="1">AR125</strain>
        <strain evidence="2">CFBP5499</strain>
        <plasmid evidence="1">pTi_AR125</plasmid>
        <plasmid evidence="2">pTi_CFBP5499</plasmid>
    </source>
</reference>
<name>A0A2Z2PJ82_9HYPH</name>
<evidence type="ECO:0000313" key="1">
    <source>
        <dbReference type="EMBL" id="ASK40759.1"/>
    </source>
</evidence>
<dbReference type="Gene3D" id="3.10.105.10">
    <property type="entry name" value="Dipeptide-binding Protein, Domain 3"/>
    <property type="match status" value="1"/>
</dbReference>
<dbReference type="SUPFAM" id="SSF53850">
    <property type="entry name" value="Periplasmic binding protein-like II"/>
    <property type="match status" value="1"/>
</dbReference>
<geneLocation type="plasmid" evidence="1">
    <name>pTi_AR125</name>
</geneLocation>
<protein>
    <submittedName>
        <fullName evidence="1">Uncharacterized protein</fullName>
    </submittedName>
</protein>
<accession>A0A2Z2PJ82</accession>
<geneLocation type="plasmid" evidence="2">
    <name>pTi_CFBP5499</name>
</geneLocation>
<evidence type="ECO:0000313" key="2">
    <source>
        <dbReference type="EMBL" id="ASK41522.1"/>
    </source>
</evidence>
<dbReference type="AlphaFoldDB" id="A0A2Z2PJ82"/>
<keyword evidence="1" id="KW-0614">Plasmid</keyword>